<proteinExistence type="predicted"/>
<dbReference type="PROSITE" id="PS51257">
    <property type="entry name" value="PROKAR_LIPOPROTEIN"/>
    <property type="match status" value="1"/>
</dbReference>
<dbReference type="RefSeq" id="WP_335734367.1">
    <property type="nucleotide sequence ID" value="NZ_JALAAR010000001.1"/>
</dbReference>
<evidence type="ECO:0000259" key="3">
    <source>
        <dbReference type="Pfam" id="PF17680"/>
    </source>
</evidence>
<protein>
    <submittedName>
        <fullName evidence="4">FlgO family outer membrane protein</fullName>
    </submittedName>
</protein>
<organism evidence="4 5">
    <name type="scientific">Rheinheimera muenzenbergensis</name>
    <dbReference type="NCBI Taxonomy" id="1193628"/>
    <lineage>
        <taxon>Bacteria</taxon>
        <taxon>Pseudomonadati</taxon>
        <taxon>Pseudomonadota</taxon>
        <taxon>Gammaproteobacteria</taxon>
        <taxon>Chromatiales</taxon>
        <taxon>Chromatiaceae</taxon>
        <taxon>Rheinheimera</taxon>
    </lineage>
</organism>
<feature type="chain" id="PRO_5046512770" evidence="2">
    <location>
        <begin position="22"/>
        <end position="228"/>
    </location>
</feature>
<accession>A0ABU8C2T3</accession>
<dbReference type="Proteomes" id="UP001375382">
    <property type="component" value="Unassembled WGS sequence"/>
</dbReference>
<evidence type="ECO:0000256" key="2">
    <source>
        <dbReference type="SAM" id="SignalP"/>
    </source>
</evidence>
<sequence length="228" mass="24807">MKNILLTIAVASLLTACHSLNGSSNSYIECNNKASCNSDTPGLPAEVKQSSVQAATSSQQQPEPQYGATVFFPYTGNQHSHKQLSDYASQMSMQLVETLHAFPVGAKIAIASFVELGPELDVSNSLGNQLAESFIHQMQQYGLAVADFKTTNNIRVTKHGDFIFSREHSRLQTSQKIDYVLAGTMLYTPKGIMVNARVIHFNSKVVAASAQQLIPHFVISALYPITEG</sequence>
<evidence type="ECO:0000313" key="5">
    <source>
        <dbReference type="Proteomes" id="UP001375382"/>
    </source>
</evidence>
<dbReference type="EMBL" id="JALAAR010000001">
    <property type="protein sequence ID" value="MEH8015951.1"/>
    <property type="molecule type" value="Genomic_DNA"/>
</dbReference>
<gene>
    <name evidence="4" type="ORF">MN202_01785</name>
</gene>
<feature type="signal peptide" evidence="2">
    <location>
        <begin position="1"/>
        <end position="21"/>
    </location>
</feature>
<dbReference type="Pfam" id="PF17680">
    <property type="entry name" value="FlgO"/>
    <property type="match status" value="1"/>
</dbReference>
<feature type="compositionally biased region" description="Low complexity" evidence="1">
    <location>
        <begin position="49"/>
        <end position="61"/>
    </location>
</feature>
<keyword evidence="5" id="KW-1185">Reference proteome</keyword>
<reference evidence="4 5" key="1">
    <citation type="journal article" date="2023" name="Ecotoxicol. Environ. Saf.">
        <title>Mercury remediation potential of mercury-resistant strain Rheinheimera metallidurans sp. nov. isolated from a municipal waste dumping site.</title>
        <authorList>
            <person name="Yadav V."/>
            <person name="Manjhi A."/>
            <person name="Vadakedath N."/>
        </authorList>
    </citation>
    <scope>NUCLEOTIDE SEQUENCE [LARGE SCALE GENOMIC DNA]</scope>
    <source>
        <strain evidence="4 5">E-49</strain>
    </source>
</reference>
<comment type="caution">
    <text evidence="4">The sequence shown here is derived from an EMBL/GenBank/DDBJ whole genome shotgun (WGS) entry which is preliminary data.</text>
</comment>
<evidence type="ECO:0000256" key="1">
    <source>
        <dbReference type="SAM" id="MobiDB-lite"/>
    </source>
</evidence>
<dbReference type="InterPro" id="IPR041215">
    <property type="entry name" value="FlgO_dom"/>
</dbReference>
<feature type="domain" description="FlgO" evidence="3">
    <location>
        <begin position="90"/>
        <end position="218"/>
    </location>
</feature>
<keyword evidence="2" id="KW-0732">Signal</keyword>
<evidence type="ECO:0000313" key="4">
    <source>
        <dbReference type="EMBL" id="MEH8015951.1"/>
    </source>
</evidence>
<feature type="region of interest" description="Disordered" evidence="1">
    <location>
        <begin position="39"/>
        <end position="63"/>
    </location>
</feature>
<name>A0ABU8C2T3_9GAMM</name>